<evidence type="ECO:0000256" key="2">
    <source>
        <dbReference type="ARBA" id="ARBA00022771"/>
    </source>
</evidence>
<dbReference type="PROSITE" id="PS00518">
    <property type="entry name" value="ZF_RING_1"/>
    <property type="match status" value="2"/>
</dbReference>
<evidence type="ECO:0008006" key="11">
    <source>
        <dbReference type="Google" id="ProtNLM"/>
    </source>
</evidence>
<keyword evidence="5" id="KW-0175">Coiled coil</keyword>
<dbReference type="Gene3D" id="4.10.830.40">
    <property type="match status" value="1"/>
</dbReference>
<dbReference type="Pfam" id="PF15227">
    <property type="entry name" value="zf-C3HC4_4"/>
    <property type="match status" value="2"/>
</dbReference>
<evidence type="ECO:0000256" key="4">
    <source>
        <dbReference type="PROSITE-ProRule" id="PRU00024"/>
    </source>
</evidence>
<dbReference type="SMART" id="SM00184">
    <property type="entry name" value="RING"/>
    <property type="match status" value="2"/>
</dbReference>
<dbReference type="CDD" id="cd19802">
    <property type="entry name" value="Bbox1_TRIM8-like"/>
    <property type="match status" value="1"/>
</dbReference>
<dbReference type="PANTHER" id="PTHR25465:SF5">
    <property type="entry name" value="E3 UBIQUITIN_ISG15 LIGASE TRIM25-RELATED"/>
    <property type="match status" value="1"/>
</dbReference>
<keyword evidence="3" id="KW-0862">Zinc</keyword>
<evidence type="ECO:0000259" key="7">
    <source>
        <dbReference type="PROSITE" id="PS50089"/>
    </source>
</evidence>
<accession>A0AAW0Q0U4</accession>
<sequence length="628" mass="71685">MAGRKTINQETFICSICLNLLKDPVTIPCGHNYCMICINTHWNEEVIKENFSCPQCRHNLTDRPVLVKNTMLAALVEEYEHEDHDVITAEAERSDKQKQLEDFRQKIVPRIEYKKEDMVGLQNQINYTNQSVDRAVKYIDQSMKELSGLIVKRMNEVKQQIRSKQEAEENLIKELLGKVEQDLVELKKDEAELTALSDSEDQLQLIDKFASLSVSPDPDRLEDRELSFADMITPVKNELKEKLIEPEEQPTQSPFPSTSFSNMLVTSHWTQGQHTEIYAYSLNTQEPDLSRDAQAVAEVHLDSVCLELLKNPATIPCGHSYCMTCINAHWDREAAKQNYSCPQCRQSFSQRPVIVKNTMLSLLMEGLKKSAPPAAPESNCSAAQPDVCCDLCSGKKKVKAVKSCLQCLVSYCKEHLQPHYDVGALKKHKLVDPTENLQDNICALHDEVMKMFCRTDQQCICYLCSVDEHKGHDTVTAASERNEKQKQLEKNRQQILQRIQNKEKNMTSLQQEEKKIVSSADAAVESSDRGLAELISLIEKKMTEVKKQIRSQQEAETKKCRHFQDKLQQEVSQLKKQHSELDSLTKIEDHLQFLREFSSISKTSETSESPYTSRPPAFESMVKTALQA</sequence>
<feature type="compositionally biased region" description="Low complexity" evidence="6">
    <location>
        <begin position="599"/>
        <end position="609"/>
    </location>
</feature>
<dbReference type="Proteomes" id="UP001460270">
    <property type="component" value="Unassembled WGS sequence"/>
</dbReference>
<feature type="domain" description="RING-type" evidence="7">
    <location>
        <begin position="14"/>
        <end position="57"/>
    </location>
</feature>
<dbReference type="CDD" id="cd19769">
    <property type="entry name" value="Bbox2_TRIM16-like"/>
    <property type="match status" value="1"/>
</dbReference>
<dbReference type="InterPro" id="IPR013083">
    <property type="entry name" value="Znf_RING/FYVE/PHD"/>
</dbReference>
<organism evidence="9 10">
    <name type="scientific">Mugilogobius chulae</name>
    <name type="common">yellowstripe goby</name>
    <dbReference type="NCBI Taxonomy" id="88201"/>
    <lineage>
        <taxon>Eukaryota</taxon>
        <taxon>Metazoa</taxon>
        <taxon>Chordata</taxon>
        <taxon>Craniata</taxon>
        <taxon>Vertebrata</taxon>
        <taxon>Euteleostomi</taxon>
        <taxon>Actinopterygii</taxon>
        <taxon>Neopterygii</taxon>
        <taxon>Teleostei</taxon>
        <taxon>Neoteleostei</taxon>
        <taxon>Acanthomorphata</taxon>
        <taxon>Gobiaria</taxon>
        <taxon>Gobiiformes</taxon>
        <taxon>Gobioidei</taxon>
        <taxon>Gobiidae</taxon>
        <taxon>Gobionellinae</taxon>
        <taxon>Mugilogobius</taxon>
    </lineage>
</organism>
<gene>
    <name evidence="9" type="ORF">WMY93_001089</name>
</gene>
<keyword evidence="2 4" id="KW-0863">Zinc-finger</keyword>
<dbReference type="PROSITE" id="PS50119">
    <property type="entry name" value="ZF_BBOX"/>
    <property type="match status" value="1"/>
</dbReference>
<feature type="coiled-coil region" evidence="5">
    <location>
        <begin position="154"/>
        <end position="196"/>
    </location>
</feature>
<dbReference type="InterPro" id="IPR001841">
    <property type="entry name" value="Znf_RING"/>
</dbReference>
<evidence type="ECO:0000313" key="10">
    <source>
        <dbReference type="Proteomes" id="UP001460270"/>
    </source>
</evidence>
<dbReference type="EMBL" id="JBBPFD010000001">
    <property type="protein sequence ID" value="KAK7945361.1"/>
    <property type="molecule type" value="Genomic_DNA"/>
</dbReference>
<dbReference type="InterPro" id="IPR058030">
    <property type="entry name" value="TRIM8/14/16/25/29/45/65_CC"/>
</dbReference>
<dbReference type="GO" id="GO:0008270">
    <property type="term" value="F:zinc ion binding"/>
    <property type="evidence" value="ECO:0007669"/>
    <property type="project" value="UniProtKB-KW"/>
</dbReference>
<dbReference type="Pfam" id="PF00643">
    <property type="entry name" value="zf-B_box"/>
    <property type="match status" value="1"/>
</dbReference>
<evidence type="ECO:0000256" key="6">
    <source>
        <dbReference type="SAM" id="MobiDB-lite"/>
    </source>
</evidence>
<comment type="caution">
    <text evidence="9">The sequence shown here is derived from an EMBL/GenBank/DDBJ whole genome shotgun (WGS) entry which is preliminary data.</text>
</comment>
<proteinExistence type="predicted"/>
<feature type="region of interest" description="Disordered" evidence="6">
    <location>
        <begin position="599"/>
        <end position="628"/>
    </location>
</feature>
<dbReference type="Gene3D" id="3.30.40.10">
    <property type="entry name" value="Zinc/RING finger domain, C3HC4 (zinc finger)"/>
    <property type="match status" value="2"/>
</dbReference>
<dbReference type="InterPro" id="IPR051051">
    <property type="entry name" value="E3_ubiq-ligase_TRIM/RNF"/>
</dbReference>
<evidence type="ECO:0000256" key="5">
    <source>
        <dbReference type="SAM" id="Coils"/>
    </source>
</evidence>
<evidence type="ECO:0000256" key="3">
    <source>
        <dbReference type="ARBA" id="ARBA00022833"/>
    </source>
</evidence>
<feature type="domain" description="RING-type" evidence="7">
    <location>
        <begin position="302"/>
        <end position="345"/>
    </location>
</feature>
<dbReference type="SMART" id="SM00336">
    <property type="entry name" value="BBOX"/>
    <property type="match status" value="1"/>
</dbReference>
<keyword evidence="1" id="KW-0479">Metal-binding</keyword>
<dbReference type="InterPro" id="IPR000315">
    <property type="entry name" value="Znf_B-box"/>
</dbReference>
<dbReference type="AlphaFoldDB" id="A0AAW0Q0U4"/>
<dbReference type="PROSITE" id="PS50089">
    <property type="entry name" value="ZF_RING_2"/>
    <property type="match status" value="2"/>
</dbReference>
<dbReference type="SUPFAM" id="SSF57845">
    <property type="entry name" value="B-box zinc-binding domain"/>
    <property type="match status" value="1"/>
</dbReference>
<dbReference type="InterPro" id="IPR017907">
    <property type="entry name" value="Znf_RING_CS"/>
</dbReference>
<feature type="coiled-coil region" evidence="5">
    <location>
        <begin position="478"/>
        <end position="584"/>
    </location>
</feature>
<dbReference type="Pfam" id="PF25600">
    <property type="entry name" value="TRIM_CC"/>
    <property type="match status" value="2"/>
</dbReference>
<evidence type="ECO:0000256" key="1">
    <source>
        <dbReference type="ARBA" id="ARBA00022723"/>
    </source>
</evidence>
<feature type="domain" description="B box-type" evidence="8">
    <location>
        <begin position="437"/>
        <end position="477"/>
    </location>
</feature>
<dbReference type="SUPFAM" id="SSF57850">
    <property type="entry name" value="RING/U-box"/>
    <property type="match status" value="2"/>
</dbReference>
<name>A0AAW0Q0U4_9GOBI</name>
<evidence type="ECO:0000259" key="8">
    <source>
        <dbReference type="PROSITE" id="PS50119"/>
    </source>
</evidence>
<keyword evidence="10" id="KW-1185">Reference proteome</keyword>
<reference evidence="10" key="1">
    <citation type="submission" date="2024-04" db="EMBL/GenBank/DDBJ databases">
        <title>Salinicola lusitanus LLJ914,a marine bacterium isolated from the Okinawa Trough.</title>
        <authorList>
            <person name="Li J."/>
        </authorList>
    </citation>
    <scope>NUCLEOTIDE SEQUENCE [LARGE SCALE GENOMIC DNA]</scope>
</reference>
<dbReference type="PANTHER" id="PTHR25465">
    <property type="entry name" value="B-BOX DOMAIN CONTAINING"/>
    <property type="match status" value="1"/>
</dbReference>
<protein>
    <recommendedName>
        <fullName evidence="11">E3 ubiquitin/ISG15 ligase TRIM25-like</fullName>
    </recommendedName>
</protein>
<dbReference type="Gene3D" id="3.30.160.60">
    <property type="entry name" value="Classic Zinc Finger"/>
    <property type="match status" value="1"/>
</dbReference>
<evidence type="ECO:0000313" key="9">
    <source>
        <dbReference type="EMBL" id="KAK7945361.1"/>
    </source>
</evidence>